<evidence type="ECO:0000256" key="3">
    <source>
        <dbReference type="ARBA" id="ARBA00022759"/>
    </source>
</evidence>
<dbReference type="GO" id="GO:0016787">
    <property type="term" value="F:hydrolase activity"/>
    <property type="evidence" value="ECO:0007669"/>
    <property type="project" value="UniProtKB-KW"/>
</dbReference>
<keyword evidence="9" id="KW-1185">Reference proteome</keyword>
<dbReference type="AlphaFoldDB" id="A0A5Q0Q634"/>
<dbReference type="Pfam" id="PF03755">
    <property type="entry name" value="YicC-like_N"/>
    <property type="match status" value="1"/>
</dbReference>
<evidence type="ECO:0000313" key="9">
    <source>
        <dbReference type="Proteomes" id="UP000326921"/>
    </source>
</evidence>
<dbReference type="Proteomes" id="UP000326921">
    <property type="component" value="Chromosome"/>
</dbReference>
<dbReference type="Pfam" id="PF08340">
    <property type="entry name" value="YicC-like_C"/>
    <property type="match status" value="1"/>
</dbReference>
<feature type="domain" description="Endoribonuclease YicC-like C-terminal" evidence="7">
    <location>
        <begin position="177"/>
        <end position="289"/>
    </location>
</feature>
<name>A0A5Q0Q634_9SPHI</name>
<sequence length="290" mass="32817">MIKSMTGYGIGSADNGTVKYTVEIKSLNSKFLELNLRLPKAVSDKELFLRGECSKLIERGKVNINISTEYVDQTAKGASINAELLKSYYSTLQAIANQLGDTKANIFEQALNMPEVISHDDEVDEEEGNVLTSAFYAAVEKFNTFRKDEGNVLKQDLQHRVELILSHLTEVEAVEGSRIPLIRERINQYMEEAVGKENVDMNRFEQELVFYIEKLDITEEKVRLRSHCNYFIKALNGADSNGKKLGFISQEMGREINTLGSKANNAQIQQIVVKMKDELEKVKEQLLNVL</sequence>
<organism evidence="8 9">
    <name type="scientific">Sphingobacterium zhuxiongii</name>
    <dbReference type="NCBI Taxonomy" id="2662364"/>
    <lineage>
        <taxon>Bacteria</taxon>
        <taxon>Pseudomonadati</taxon>
        <taxon>Bacteroidota</taxon>
        <taxon>Sphingobacteriia</taxon>
        <taxon>Sphingobacteriales</taxon>
        <taxon>Sphingobacteriaceae</taxon>
        <taxon>Sphingobacterium</taxon>
    </lineage>
</organism>
<evidence type="ECO:0000259" key="7">
    <source>
        <dbReference type="Pfam" id="PF08340"/>
    </source>
</evidence>
<evidence type="ECO:0000256" key="2">
    <source>
        <dbReference type="ARBA" id="ARBA00022722"/>
    </source>
</evidence>
<evidence type="ECO:0000313" key="8">
    <source>
        <dbReference type="EMBL" id="QGA24816.1"/>
    </source>
</evidence>
<dbReference type="EMBL" id="CP045652">
    <property type="protein sequence ID" value="QGA24816.1"/>
    <property type="molecule type" value="Genomic_DNA"/>
</dbReference>
<accession>A0A5Q0Q634</accession>
<dbReference type="InterPro" id="IPR013527">
    <property type="entry name" value="YicC-like_N"/>
</dbReference>
<dbReference type="InterPro" id="IPR005229">
    <property type="entry name" value="YicC/YloC-like"/>
</dbReference>
<gene>
    <name evidence="8" type="ORF">GFH32_00060</name>
</gene>
<keyword evidence="3" id="KW-0255">Endonuclease</keyword>
<dbReference type="GO" id="GO:0004521">
    <property type="term" value="F:RNA endonuclease activity"/>
    <property type="evidence" value="ECO:0007669"/>
    <property type="project" value="InterPro"/>
</dbReference>
<comment type="cofactor">
    <cofactor evidence="1">
        <name>a divalent metal cation</name>
        <dbReference type="ChEBI" id="CHEBI:60240"/>
    </cofactor>
</comment>
<evidence type="ECO:0000256" key="1">
    <source>
        <dbReference type="ARBA" id="ARBA00001968"/>
    </source>
</evidence>
<feature type="domain" description="Endoribonuclease YicC-like N-terminal" evidence="6">
    <location>
        <begin position="2"/>
        <end position="155"/>
    </location>
</feature>
<reference evidence="8 9" key="1">
    <citation type="submission" date="2019-10" db="EMBL/GenBank/DDBJ databases">
        <authorList>
            <person name="Dong K."/>
        </authorList>
    </citation>
    <scope>NUCLEOTIDE SEQUENCE [LARGE SCALE GENOMIC DNA]</scope>
    <source>
        <strain evidence="9">dk4302</strain>
    </source>
</reference>
<keyword evidence="4" id="KW-0378">Hydrolase</keyword>
<evidence type="ECO:0000256" key="4">
    <source>
        <dbReference type="ARBA" id="ARBA00022801"/>
    </source>
</evidence>
<dbReference type="RefSeq" id="WP_153509141.1">
    <property type="nucleotide sequence ID" value="NZ_CP045652.1"/>
</dbReference>
<protein>
    <submittedName>
        <fullName evidence="8">YicC family protein</fullName>
    </submittedName>
</protein>
<dbReference type="NCBIfam" id="TIGR00255">
    <property type="entry name" value="YicC/YloC family endoribonuclease"/>
    <property type="match status" value="1"/>
</dbReference>
<dbReference type="PANTHER" id="PTHR30636:SF3">
    <property type="entry name" value="UPF0701 PROTEIN YICC"/>
    <property type="match status" value="1"/>
</dbReference>
<comment type="similarity">
    <text evidence="5">Belongs to the YicC/YloC family.</text>
</comment>
<dbReference type="PANTHER" id="PTHR30636">
    <property type="entry name" value="UPF0701 PROTEIN YICC"/>
    <property type="match status" value="1"/>
</dbReference>
<keyword evidence="2" id="KW-0540">Nuclease</keyword>
<proteinExistence type="inferred from homology"/>
<dbReference type="KEGG" id="sphe:GFH32_00060"/>
<evidence type="ECO:0000256" key="5">
    <source>
        <dbReference type="ARBA" id="ARBA00035648"/>
    </source>
</evidence>
<evidence type="ECO:0000259" key="6">
    <source>
        <dbReference type="Pfam" id="PF03755"/>
    </source>
</evidence>
<dbReference type="InterPro" id="IPR013551">
    <property type="entry name" value="YicC-like_C"/>
</dbReference>